<accession>A0ACC1KPM4</accession>
<proteinExistence type="predicted"/>
<keyword evidence="2" id="KW-1185">Reference proteome</keyword>
<protein>
    <submittedName>
        <fullName evidence="1">Uncharacterized protein</fullName>
    </submittedName>
</protein>
<evidence type="ECO:0000313" key="2">
    <source>
        <dbReference type="Proteomes" id="UP001140066"/>
    </source>
</evidence>
<organism evidence="1 2">
    <name type="scientific">Coemansia linderi</name>
    <dbReference type="NCBI Taxonomy" id="2663919"/>
    <lineage>
        <taxon>Eukaryota</taxon>
        <taxon>Fungi</taxon>
        <taxon>Fungi incertae sedis</taxon>
        <taxon>Zoopagomycota</taxon>
        <taxon>Kickxellomycotina</taxon>
        <taxon>Kickxellomycetes</taxon>
        <taxon>Kickxellales</taxon>
        <taxon>Kickxellaceae</taxon>
        <taxon>Coemansia</taxon>
    </lineage>
</organism>
<dbReference type="Proteomes" id="UP001140066">
    <property type="component" value="Unassembled WGS sequence"/>
</dbReference>
<dbReference type="EMBL" id="JANBUK010000004">
    <property type="protein sequence ID" value="KAJ2792797.1"/>
    <property type="molecule type" value="Genomic_DNA"/>
</dbReference>
<comment type="caution">
    <text evidence="1">The sequence shown here is derived from an EMBL/GenBank/DDBJ whole genome shotgun (WGS) entry which is preliminary data.</text>
</comment>
<name>A0ACC1KPM4_9FUNG</name>
<evidence type="ECO:0000313" key="1">
    <source>
        <dbReference type="EMBL" id="KAJ2792797.1"/>
    </source>
</evidence>
<reference evidence="1" key="1">
    <citation type="submission" date="2022-07" db="EMBL/GenBank/DDBJ databases">
        <title>Phylogenomic reconstructions and comparative analyses of Kickxellomycotina fungi.</title>
        <authorList>
            <person name="Reynolds N.K."/>
            <person name="Stajich J.E."/>
            <person name="Barry K."/>
            <person name="Grigoriev I.V."/>
            <person name="Crous P."/>
            <person name="Smith M.E."/>
        </authorList>
    </citation>
    <scope>NUCLEOTIDE SEQUENCE</scope>
    <source>
        <strain evidence="1">BCRC 34191</strain>
    </source>
</reference>
<sequence>MSDKKFTCINQGACVACASSDLSLDYCKVNRYKQEVACEWNGDVPKEYQDSHPLPEYIACRNPVELNRRLFFRNQLVFIVLGMIAFAVRKLRGNGYASV</sequence>
<gene>
    <name evidence="1" type="ORF">GGI18_000097</name>
</gene>